<dbReference type="RefSeq" id="WP_008837411.1">
    <property type="nucleotide sequence ID" value="NZ_AHAM01000152.1"/>
</dbReference>
<keyword evidence="2" id="KW-1185">Reference proteome</keyword>
<dbReference type="InterPro" id="IPR006141">
    <property type="entry name" value="Intein_N"/>
</dbReference>
<dbReference type="Proteomes" id="UP000003250">
    <property type="component" value="Unassembled WGS sequence"/>
</dbReference>
<evidence type="ECO:0000313" key="1">
    <source>
        <dbReference type="EMBL" id="EHK55646.1"/>
    </source>
</evidence>
<dbReference type="EMBL" id="AHAM01000152">
    <property type="protein sequence ID" value="EHK55646.1"/>
    <property type="molecule type" value="Genomic_DNA"/>
</dbReference>
<gene>
    <name evidence="1" type="ORF">MAXJ12_18963</name>
</gene>
<sequence>MLGTAASEIPPCAGTHCSSPDVQKHVNDVCKQNGWPVGAHVLVQGPTGWCYCTCSCLARGSLVQATANQQRQIQDFKVKDPVYAADLSFKWTELNVGDTVSTQEIGQPNTVFVSYEGGALTVTADHLFLVGGGKFLTAEKLTTNDTLTSPTGASVKILTVRQGDFFGQFHNLSTNATTDPSKDPNQHMINTAGVISGDFALQTHYIGGTLAPDLLHHEQHTRPSVGSYAYHTQFPYAEPTPQAIAAAQAIGITLQTTGETAAGIFIDRKEHDDDEADASLYQVTGFVPLHAVGVLERMPAYPFSDGQRHALGDYLCALFGAFYPQIDFRLSWYRRNVNVYAFASDNQRPRVIVSGGFLRNKALDVSSVSLAMAFAVANIQADPANRVDIGATDYNAAGAVMRKIWWDMDYITRMEAALKELTVLFTYIPIEFGFNKTPVYPSGQCRLDTYQAAMAAMNIPDCATDLG</sequence>
<dbReference type="OrthoDB" id="7191465at2"/>
<reference evidence="1 2" key="1">
    <citation type="journal article" date="2012" name="J. Bacteriol.">
        <title>Draft Genome Sequence of Mesorhizobium alhagi CCNWXJ12-2T, a Novel Salt-Resistant Species Isolated from the Desert of Northwestern China.</title>
        <authorList>
            <person name="Zhou M."/>
            <person name="Chen W."/>
            <person name="Chen H."/>
            <person name="Wei G."/>
        </authorList>
    </citation>
    <scope>NUCLEOTIDE SEQUENCE [LARGE SCALE GENOMIC DNA]</scope>
    <source>
        <strain evidence="1 2">CCNWXJ12-2</strain>
    </source>
</reference>
<evidence type="ECO:0000313" key="2">
    <source>
        <dbReference type="Proteomes" id="UP000003250"/>
    </source>
</evidence>
<dbReference type="InterPro" id="IPR036844">
    <property type="entry name" value="Hint_dom_sf"/>
</dbReference>
<dbReference type="SUPFAM" id="SSF51294">
    <property type="entry name" value="Hedgehog/intein (Hint) domain"/>
    <property type="match status" value="1"/>
</dbReference>
<dbReference type="PROSITE" id="PS50817">
    <property type="entry name" value="INTEIN_N_TER"/>
    <property type="match status" value="1"/>
</dbReference>
<dbReference type="PATRIC" id="fig|1107882.3.peg.3710"/>
<dbReference type="GO" id="GO:0016539">
    <property type="term" value="P:intein-mediated protein splicing"/>
    <property type="evidence" value="ECO:0007669"/>
    <property type="project" value="InterPro"/>
</dbReference>
<protein>
    <submittedName>
        <fullName evidence="1">Hedgehog/intein hint domain-containing protein</fullName>
    </submittedName>
</protein>
<dbReference type="Gene3D" id="2.170.16.10">
    <property type="entry name" value="Hedgehog/Intein (Hint) domain"/>
    <property type="match status" value="1"/>
</dbReference>
<organism evidence="1 2">
    <name type="scientific">Mesorhizobium alhagi CCNWXJ12-2</name>
    <dbReference type="NCBI Taxonomy" id="1107882"/>
    <lineage>
        <taxon>Bacteria</taxon>
        <taxon>Pseudomonadati</taxon>
        <taxon>Pseudomonadota</taxon>
        <taxon>Alphaproteobacteria</taxon>
        <taxon>Hyphomicrobiales</taxon>
        <taxon>Phyllobacteriaceae</taxon>
        <taxon>Allomesorhizobium</taxon>
    </lineage>
</organism>
<name>H0HUF1_9HYPH</name>
<proteinExistence type="predicted"/>
<accession>H0HUF1</accession>
<dbReference type="AlphaFoldDB" id="H0HUF1"/>